<protein>
    <submittedName>
        <fullName evidence="2">Uncharacterized protein</fullName>
    </submittedName>
</protein>
<dbReference type="EMBL" id="HBIZ01044682">
    <property type="protein sequence ID" value="CAE0775973.1"/>
    <property type="molecule type" value="Transcribed_RNA"/>
</dbReference>
<evidence type="ECO:0000256" key="1">
    <source>
        <dbReference type="SAM" id="MobiDB-lite"/>
    </source>
</evidence>
<gene>
    <name evidence="2" type="ORF">PCAR00345_LOCUS28609</name>
</gene>
<sequence>MTFLQLTLVEITILDRPGRNTTAKHMKPTRQQQQEAHEEARKHKLEMRERQRASVAKAISSLNNNERNVLARVENEIGPLLSWPHAEATLMLKDHIVMAERFRLTLFLLGNGLNPTTLAEWMITRRMLRDDSARNHICSMLDAHRTGKLEAKQYTTYVMLAGMPPSKEFPYGSLATKAKDRVMVVAKPNFADLPECLHFWENAKRMLKRNSVYA</sequence>
<proteinExistence type="predicted"/>
<dbReference type="AlphaFoldDB" id="A0A7S4BT15"/>
<organism evidence="2">
    <name type="scientific">Chrysotila carterae</name>
    <name type="common">Marine alga</name>
    <name type="synonym">Syracosphaera carterae</name>
    <dbReference type="NCBI Taxonomy" id="13221"/>
    <lineage>
        <taxon>Eukaryota</taxon>
        <taxon>Haptista</taxon>
        <taxon>Haptophyta</taxon>
        <taxon>Prymnesiophyceae</taxon>
        <taxon>Isochrysidales</taxon>
        <taxon>Isochrysidaceae</taxon>
        <taxon>Chrysotila</taxon>
    </lineage>
</organism>
<evidence type="ECO:0000313" key="2">
    <source>
        <dbReference type="EMBL" id="CAE0775973.1"/>
    </source>
</evidence>
<accession>A0A7S4BT15</accession>
<feature type="region of interest" description="Disordered" evidence="1">
    <location>
        <begin position="19"/>
        <end position="42"/>
    </location>
</feature>
<reference evidence="2" key="1">
    <citation type="submission" date="2021-01" db="EMBL/GenBank/DDBJ databases">
        <authorList>
            <person name="Corre E."/>
            <person name="Pelletier E."/>
            <person name="Niang G."/>
            <person name="Scheremetjew M."/>
            <person name="Finn R."/>
            <person name="Kale V."/>
            <person name="Holt S."/>
            <person name="Cochrane G."/>
            <person name="Meng A."/>
            <person name="Brown T."/>
            <person name="Cohen L."/>
        </authorList>
    </citation>
    <scope>NUCLEOTIDE SEQUENCE</scope>
    <source>
        <strain evidence="2">CCMP645</strain>
    </source>
</reference>
<name>A0A7S4BT15_CHRCT</name>